<feature type="compositionally biased region" description="Acidic residues" evidence="1">
    <location>
        <begin position="118"/>
        <end position="135"/>
    </location>
</feature>
<reference evidence="2 3" key="1">
    <citation type="journal article" date="2013" name="Genome Announc.">
        <title>Genome Sequence of an Epidemic Isolate of Mycobacterium abscessus subsp. bolletii from Rio de Janeiro, Brazil.</title>
        <authorList>
            <person name="Davidson R.M."/>
            <person name="Reynolds P.R."/>
            <person name="Farias-Hesson E."/>
            <person name="Duarte R.S."/>
            <person name="Jackson M."/>
            <person name="Strong M."/>
        </authorList>
    </citation>
    <scope>NUCLEOTIDE SEQUENCE [LARGE SCALE GENOMIC DNA]</scope>
    <source>
        <strain evidence="2 3">CRM-0020</strain>
    </source>
</reference>
<dbReference type="AlphaFoldDB" id="A0A829HP69"/>
<sequence length="135" mass="14942">MTKPNRENRPNARKSYKDAPANVPTRFPDARCLENMDQYHKAEKAVTRLVSGTSRKRNRDITLVEDSIAVCNTCNDRGGCLARMLTTSYTGIAGGQMISNGALRTVPKRGTDQIDLFATDDDSDNGDDDDEDEDL</sequence>
<evidence type="ECO:0000313" key="3">
    <source>
        <dbReference type="Proteomes" id="UP000014969"/>
    </source>
</evidence>
<feature type="region of interest" description="Disordered" evidence="1">
    <location>
        <begin position="115"/>
        <end position="135"/>
    </location>
</feature>
<name>A0A829HP69_9MYCO</name>
<accession>A0A829HP69</accession>
<dbReference type="RefSeq" id="WP_020724511.1">
    <property type="nucleotide sequence ID" value="NZ_ATFQ01000040.1"/>
</dbReference>
<protein>
    <submittedName>
        <fullName evidence="2">Uncharacterized protein</fullName>
    </submittedName>
</protein>
<proteinExistence type="predicted"/>
<gene>
    <name evidence="2" type="ORF">J108_23710</name>
</gene>
<evidence type="ECO:0000256" key="1">
    <source>
        <dbReference type="SAM" id="MobiDB-lite"/>
    </source>
</evidence>
<dbReference type="Proteomes" id="UP000014969">
    <property type="component" value="Unassembled WGS sequence"/>
</dbReference>
<feature type="compositionally biased region" description="Basic and acidic residues" evidence="1">
    <location>
        <begin position="1"/>
        <end position="10"/>
    </location>
</feature>
<evidence type="ECO:0000313" key="2">
    <source>
        <dbReference type="EMBL" id="EPQ21020.1"/>
    </source>
</evidence>
<comment type="caution">
    <text evidence="2">The sequence shown here is derived from an EMBL/GenBank/DDBJ whole genome shotgun (WGS) entry which is preliminary data.</text>
</comment>
<feature type="region of interest" description="Disordered" evidence="1">
    <location>
        <begin position="1"/>
        <end position="25"/>
    </location>
</feature>
<dbReference type="EMBL" id="ATFQ01000040">
    <property type="protein sequence ID" value="EPQ21020.1"/>
    <property type="molecule type" value="Genomic_DNA"/>
</dbReference>
<organism evidence="2 3">
    <name type="scientific">Mycobacteroides abscessus subsp. bolletii CRM-0020</name>
    <dbReference type="NCBI Taxonomy" id="1306401"/>
    <lineage>
        <taxon>Bacteria</taxon>
        <taxon>Bacillati</taxon>
        <taxon>Actinomycetota</taxon>
        <taxon>Actinomycetes</taxon>
        <taxon>Mycobacteriales</taxon>
        <taxon>Mycobacteriaceae</taxon>
        <taxon>Mycobacteroides</taxon>
        <taxon>Mycobacteroides abscessus</taxon>
    </lineage>
</organism>